<gene>
    <name evidence="2" type="ORF">P0M35_08765</name>
</gene>
<dbReference type="SUPFAM" id="SSF109604">
    <property type="entry name" value="HD-domain/PDEase-like"/>
    <property type="match status" value="1"/>
</dbReference>
<organism evidence="2 3">
    <name type="scientific">Stygiobacter electus</name>
    <dbReference type="NCBI Taxonomy" id="3032292"/>
    <lineage>
        <taxon>Bacteria</taxon>
        <taxon>Pseudomonadati</taxon>
        <taxon>Ignavibacteriota</taxon>
        <taxon>Ignavibacteria</taxon>
        <taxon>Ignavibacteriales</taxon>
        <taxon>Melioribacteraceae</taxon>
        <taxon>Stygiobacter</taxon>
    </lineage>
</organism>
<dbReference type="Pfam" id="PF01966">
    <property type="entry name" value="HD"/>
    <property type="match status" value="1"/>
</dbReference>
<sequence>MNSNLLTDVKEYVSGLITEKISDKFYYHNIKHTLEVVTAVQEIAKGENLSNEDLEIVLIAAWFHDVGYTEKIKGHEEISAMYASNFLIQKNYPSEKIDSVVACILATKVPQRPTSILQEIVCDADLHHFGKTSFFERNQLYKNEIEVIQNKKIDEIEFITNTIAFMNEHHFFTTYAKKYLQPIKERNVTLLKQQLDSLLK</sequence>
<dbReference type="AlphaFoldDB" id="A0AAE3P0P2"/>
<dbReference type="CDD" id="cd00077">
    <property type="entry name" value="HDc"/>
    <property type="match status" value="1"/>
</dbReference>
<dbReference type="SMART" id="SM00471">
    <property type="entry name" value="HDc"/>
    <property type="match status" value="1"/>
</dbReference>
<evidence type="ECO:0000313" key="3">
    <source>
        <dbReference type="Proteomes" id="UP001221302"/>
    </source>
</evidence>
<dbReference type="RefSeq" id="WP_321536009.1">
    <property type="nucleotide sequence ID" value="NZ_JARGDL010000011.1"/>
</dbReference>
<dbReference type="InterPro" id="IPR006674">
    <property type="entry name" value="HD_domain"/>
</dbReference>
<dbReference type="EMBL" id="JARGDL010000011">
    <property type="protein sequence ID" value="MDF1612239.1"/>
    <property type="molecule type" value="Genomic_DNA"/>
</dbReference>
<dbReference type="InterPro" id="IPR003607">
    <property type="entry name" value="HD/PDEase_dom"/>
</dbReference>
<evidence type="ECO:0000313" key="2">
    <source>
        <dbReference type="EMBL" id="MDF1612239.1"/>
    </source>
</evidence>
<keyword evidence="3" id="KW-1185">Reference proteome</keyword>
<feature type="domain" description="HD/PDEase" evidence="1">
    <location>
        <begin position="25"/>
        <end position="139"/>
    </location>
</feature>
<dbReference type="Gene3D" id="1.10.3210.10">
    <property type="entry name" value="Hypothetical protein af1432"/>
    <property type="match status" value="1"/>
</dbReference>
<protein>
    <submittedName>
        <fullName evidence="2">HD domain-containing protein</fullName>
    </submittedName>
</protein>
<proteinExistence type="predicted"/>
<comment type="caution">
    <text evidence="2">The sequence shown here is derived from an EMBL/GenBank/DDBJ whole genome shotgun (WGS) entry which is preliminary data.</text>
</comment>
<name>A0AAE3P0P2_9BACT</name>
<accession>A0AAE3P0P2</accession>
<reference evidence="2" key="1">
    <citation type="submission" date="2023-03" db="EMBL/GenBank/DDBJ databases">
        <title>Stygiobacter electus gen. nov., sp. nov., facultatively anaerobic thermotolerant bacterium of the class Ignavibacteria from a well of Yessentuki mineral water deposit.</title>
        <authorList>
            <person name="Podosokorskaya O.A."/>
            <person name="Elcheninov A.G."/>
            <person name="Petrova N.F."/>
            <person name="Zavarzina D.G."/>
            <person name="Kublanov I.V."/>
            <person name="Merkel A.Y."/>
        </authorList>
    </citation>
    <scope>NUCLEOTIDE SEQUENCE</scope>
    <source>
        <strain evidence="2">09-Me</strain>
    </source>
</reference>
<dbReference type="Proteomes" id="UP001221302">
    <property type="component" value="Unassembled WGS sequence"/>
</dbReference>
<evidence type="ECO:0000259" key="1">
    <source>
        <dbReference type="SMART" id="SM00471"/>
    </source>
</evidence>